<feature type="domain" description="SusD-like N-terminal" evidence="7">
    <location>
        <begin position="82"/>
        <end position="220"/>
    </location>
</feature>
<evidence type="ECO:0000256" key="5">
    <source>
        <dbReference type="ARBA" id="ARBA00023237"/>
    </source>
</evidence>
<sequence>MKTLKILYGLGLTGMMIFNQSCTNLDSTVYDRADASNFPATESDLNAVIGSSYGTLRSFVDDPFVLQETTTDEVVVPTRGPDWYDDGRWQQLARHQFTPVIPSNINGAWEAFYRSIANVNINIGTLKESNVANKENTIAELRGIRALNYYYLVDLFGNVPILTEDSPAGNPAQNTRAEVFNFIEKELKEAIPSMRNENSVAMYGRMSRGAGHALLAHVYLNAEVFTGTPRWAQAAAEADSVINSKLYSLSANFLDNFTVNNDKNGSMMENIFVIPYDKVFATGNTFHMRTLHYALQSKYGLGVSPWNGYCTYADFYSTFTDQDARKKMWLAGPQTGPDGRVIQYDDRVDGQRHDLNFTPEINALERALAYQGVRFQKFQIQANNLIEHQDNDFPIFRYSSVLMTKAEALIRQGKTAEALPYINQVRKRAGVADFTAADLTLDNLLKEYGREFAFEGRRRTDLIRFKSFTQKAWQFKPVTDAKYNLMPIPATQMNSNPLLKQNPGY</sequence>
<evidence type="ECO:0000256" key="1">
    <source>
        <dbReference type="ARBA" id="ARBA00004442"/>
    </source>
</evidence>
<dbReference type="Pfam" id="PF14322">
    <property type="entry name" value="SusD-like_3"/>
    <property type="match status" value="1"/>
</dbReference>
<evidence type="ECO:0000256" key="4">
    <source>
        <dbReference type="ARBA" id="ARBA00023136"/>
    </source>
</evidence>
<dbReference type="OrthoDB" id="9783641at2"/>
<dbReference type="Gene3D" id="1.25.40.10">
    <property type="entry name" value="Tetratricopeptide repeat domain"/>
    <property type="match status" value="1"/>
</dbReference>
<dbReference type="Proteomes" id="UP000239590">
    <property type="component" value="Unassembled WGS sequence"/>
</dbReference>
<comment type="subcellular location">
    <subcellularLocation>
        <location evidence="1">Cell outer membrane</location>
    </subcellularLocation>
</comment>
<dbReference type="SUPFAM" id="SSF48452">
    <property type="entry name" value="TPR-like"/>
    <property type="match status" value="1"/>
</dbReference>
<comment type="similarity">
    <text evidence="2">Belongs to the SusD family.</text>
</comment>
<dbReference type="InterPro" id="IPR012944">
    <property type="entry name" value="SusD_RagB_dom"/>
</dbReference>
<reference evidence="9" key="1">
    <citation type="submission" date="2018-02" db="EMBL/GenBank/DDBJ databases">
        <title>Genome sequencing of Solimonas sp. HR-BB.</title>
        <authorList>
            <person name="Lee Y."/>
            <person name="Jeon C.O."/>
        </authorList>
    </citation>
    <scope>NUCLEOTIDE SEQUENCE [LARGE SCALE GENOMIC DNA]</scope>
    <source>
        <strain evidence="9">HR-U</strain>
    </source>
</reference>
<dbReference type="GO" id="GO:0009279">
    <property type="term" value="C:cell outer membrane"/>
    <property type="evidence" value="ECO:0007669"/>
    <property type="project" value="UniProtKB-SubCell"/>
</dbReference>
<feature type="domain" description="RagB/SusD" evidence="6">
    <location>
        <begin position="246"/>
        <end position="505"/>
    </location>
</feature>
<evidence type="ECO:0000313" key="8">
    <source>
        <dbReference type="EMBL" id="PQA60467.1"/>
    </source>
</evidence>
<dbReference type="AlphaFoldDB" id="A0A2S7IRX5"/>
<dbReference type="Gene3D" id="1.10.3780.10">
    <property type="entry name" value="SusD-like"/>
    <property type="match status" value="1"/>
</dbReference>
<evidence type="ECO:0000259" key="6">
    <source>
        <dbReference type="Pfam" id="PF07980"/>
    </source>
</evidence>
<dbReference type="Pfam" id="PF07980">
    <property type="entry name" value="SusD_RagB"/>
    <property type="match status" value="1"/>
</dbReference>
<protein>
    <submittedName>
        <fullName evidence="8">RagB/SusD family nutrient uptake outer membrane protein</fullName>
    </submittedName>
</protein>
<evidence type="ECO:0000256" key="3">
    <source>
        <dbReference type="ARBA" id="ARBA00022729"/>
    </source>
</evidence>
<dbReference type="InterPro" id="IPR011990">
    <property type="entry name" value="TPR-like_helical_dom_sf"/>
</dbReference>
<proteinExistence type="inferred from homology"/>
<evidence type="ECO:0000256" key="2">
    <source>
        <dbReference type="ARBA" id="ARBA00006275"/>
    </source>
</evidence>
<dbReference type="EMBL" id="PTRA01000001">
    <property type="protein sequence ID" value="PQA60467.1"/>
    <property type="molecule type" value="Genomic_DNA"/>
</dbReference>
<dbReference type="CDD" id="cd08977">
    <property type="entry name" value="SusD"/>
    <property type="match status" value="1"/>
</dbReference>
<dbReference type="InterPro" id="IPR033985">
    <property type="entry name" value="SusD-like_N"/>
</dbReference>
<keyword evidence="5" id="KW-0998">Cell outer membrane</keyword>
<keyword evidence="9" id="KW-1185">Reference proteome</keyword>
<accession>A0A2S7IRX5</accession>
<evidence type="ECO:0000313" key="9">
    <source>
        <dbReference type="Proteomes" id="UP000239590"/>
    </source>
</evidence>
<dbReference type="RefSeq" id="WP_104712798.1">
    <property type="nucleotide sequence ID" value="NZ_PTRA01000001.1"/>
</dbReference>
<organism evidence="8 9">
    <name type="scientific">Siphonobacter curvatus</name>
    <dbReference type="NCBI Taxonomy" id="2094562"/>
    <lineage>
        <taxon>Bacteria</taxon>
        <taxon>Pseudomonadati</taxon>
        <taxon>Bacteroidota</taxon>
        <taxon>Cytophagia</taxon>
        <taxon>Cytophagales</taxon>
        <taxon>Cytophagaceae</taxon>
        <taxon>Siphonobacter</taxon>
    </lineage>
</organism>
<name>A0A2S7IRX5_9BACT</name>
<keyword evidence="4" id="KW-0472">Membrane</keyword>
<dbReference type="Gene3D" id="1.25.40.390">
    <property type="match status" value="1"/>
</dbReference>
<evidence type="ECO:0000259" key="7">
    <source>
        <dbReference type="Pfam" id="PF14322"/>
    </source>
</evidence>
<comment type="caution">
    <text evidence="8">The sequence shown here is derived from an EMBL/GenBank/DDBJ whole genome shotgun (WGS) entry which is preliminary data.</text>
</comment>
<gene>
    <name evidence="8" type="ORF">C5O19_12860</name>
</gene>
<keyword evidence="3" id="KW-0732">Signal</keyword>